<gene>
    <name evidence="8" type="ORF">C6Y45_00635</name>
</gene>
<evidence type="ECO:0000256" key="6">
    <source>
        <dbReference type="SAM" id="Phobius"/>
    </source>
</evidence>
<evidence type="ECO:0000313" key="9">
    <source>
        <dbReference type="Proteomes" id="UP000240509"/>
    </source>
</evidence>
<dbReference type="InterPro" id="IPR021062">
    <property type="entry name" value="ArAE_1_C"/>
</dbReference>
<evidence type="ECO:0000256" key="1">
    <source>
        <dbReference type="ARBA" id="ARBA00004651"/>
    </source>
</evidence>
<dbReference type="InterPro" id="IPR010343">
    <property type="entry name" value="ArAE_1"/>
</dbReference>
<dbReference type="RefSeq" id="WP_107582931.1">
    <property type="nucleotide sequence ID" value="NZ_PZJJ01000001.1"/>
</dbReference>
<comment type="caution">
    <text evidence="8">The sequence shown here is derived from an EMBL/GenBank/DDBJ whole genome shotgun (WGS) entry which is preliminary data.</text>
</comment>
<name>A0A2T4UAN0_9BACI</name>
<feature type="domain" description="Putative aromatic acid exporter C-terminal" evidence="7">
    <location>
        <begin position="146"/>
        <end position="310"/>
    </location>
</feature>
<dbReference type="AlphaFoldDB" id="A0A2T4UAN0"/>
<dbReference type="Gene3D" id="1.20.120.940">
    <property type="entry name" value="Putative aromatic acid exporter, C-terminal domain"/>
    <property type="match status" value="1"/>
</dbReference>
<dbReference type="GO" id="GO:0005886">
    <property type="term" value="C:plasma membrane"/>
    <property type="evidence" value="ECO:0007669"/>
    <property type="project" value="UniProtKB-SubCell"/>
</dbReference>
<dbReference type="EMBL" id="PZJJ01000001">
    <property type="protein sequence ID" value="PTL40450.1"/>
    <property type="molecule type" value="Genomic_DNA"/>
</dbReference>
<dbReference type="Pfam" id="PF06081">
    <property type="entry name" value="ArAE_1"/>
    <property type="match status" value="1"/>
</dbReference>
<keyword evidence="4 6" id="KW-1133">Transmembrane helix</keyword>
<evidence type="ECO:0000256" key="3">
    <source>
        <dbReference type="ARBA" id="ARBA00022692"/>
    </source>
</evidence>
<reference evidence="8 9" key="1">
    <citation type="submission" date="2018-03" db="EMBL/GenBank/DDBJ databases">
        <title>Alkalicoccus saliphilus sp. nov., isolated from a mineral pool.</title>
        <authorList>
            <person name="Zhao B."/>
        </authorList>
    </citation>
    <scope>NUCLEOTIDE SEQUENCE [LARGE SCALE GENOMIC DNA]</scope>
    <source>
        <strain evidence="8 9">6AG</strain>
    </source>
</reference>
<evidence type="ECO:0000256" key="5">
    <source>
        <dbReference type="ARBA" id="ARBA00023136"/>
    </source>
</evidence>
<feature type="transmembrane region" description="Helical" evidence="6">
    <location>
        <begin position="60"/>
        <end position="90"/>
    </location>
</feature>
<dbReference type="InterPro" id="IPR038323">
    <property type="entry name" value="ArAE_1_C_sf"/>
</dbReference>
<evidence type="ECO:0000256" key="4">
    <source>
        <dbReference type="ARBA" id="ARBA00022989"/>
    </source>
</evidence>
<sequence>MRGLGYRTLKTAVGAALAVLIAQTLQLDFYASAGILTILCIQRTRKKSYLSAWERFSACIIGLLTAAIIFEALGYHFLSIALVILVFIPIAVQLKITSGIVTSMVIIFHLYTVGTVSTEVIVNELFLIVIGVGMALVMNIYMPSNEAELNKLQNRLEENYAVIFHEFASYIRRGDSDWSGSEIVEAGKLIQEAKNMAVQNLENHILRYEDTYYHYFKMREKQLDIIERMMPLLTSIDYHVMQADMLAGFMDDLAEGVHSKNTAYLFIDKLEELRDSFKEMELPKTREEFEARAALAHLVKELEQYLAIKKQFRPVQEYGIFESKV</sequence>
<keyword evidence="3 6" id="KW-0812">Transmembrane</keyword>
<feature type="transmembrane region" description="Helical" evidence="6">
    <location>
        <begin position="96"/>
        <end position="113"/>
    </location>
</feature>
<feature type="transmembrane region" description="Helical" evidence="6">
    <location>
        <begin position="125"/>
        <end position="142"/>
    </location>
</feature>
<organism evidence="8 9">
    <name type="scientific">Alkalicoccus saliphilus</name>
    <dbReference type="NCBI Taxonomy" id="200989"/>
    <lineage>
        <taxon>Bacteria</taxon>
        <taxon>Bacillati</taxon>
        <taxon>Bacillota</taxon>
        <taxon>Bacilli</taxon>
        <taxon>Bacillales</taxon>
        <taxon>Bacillaceae</taxon>
        <taxon>Alkalicoccus</taxon>
    </lineage>
</organism>
<comment type="subcellular location">
    <subcellularLocation>
        <location evidence="1">Cell membrane</location>
        <topology evidence="1">Multi-pass membrane protein</topology>
    </subcellularLocation>
</comment>
<keyword evidence="9" id="KW-1185">Reference proteome</keyword>
<evidence type="ECO:0000313" key="8">
    <source>
        <dbReference type="EMBL" id="PTL40450.1"/>
    </source>
</evidence>
<keyword evidence="2" id="KW-1003">Cell membrane</keyword>
<accession>A0A2T4UAN0</accession>
<proteinExistence type="predicted"/>
<dbReference type="Pfam" id="PF11728">
    <property type="entry name" value="ArAE_1_C"/>
    <property type="match status" value="1"/>
</dbReference>
<dbReference type="OrthoDB" id="357521at2"/>
<protein>
    <recommendedName>
        <fullName evidence="7">Putative aromatic acid exporter C-terminal domain-containing protein</fullName>
    </recommendedName>
</protein>
<dbReference type="PANTHER" id="PTHR40064:SF1">
    <property type="entry name" value="MEMBRANE PROTEIN"/>
    <property type="match status" value="1"/>
</dbReference>
<evidence type="ECO:0000256" key="2">
    <source>
        <dbReference type="ARBA" id="ARBA00022475"/>
    </source>
</evidence>
<dbReference type="PANTHER" id="PTHR40064">
    <property type="entry name" value="MEMBRANE PROTEIN-RELATED"/>
    <property type="match status" value="1"/>
</dbReference>
<feature type="transmembrane region" description="Helical" evidence="6">
    <location>
        <begin position="12"/>
        <end position="39"/>
    </location>
</feature>
<evidence type="ECO:0000259" key="7">
    <source>
        <dbReference type="Pfam" id="PF11728"/>
    </source>
</evidence>
<keyword evidence="5 6" id="KW-0472">Membrane</keyword>
<dbReference type="Proteomes" id="UP000240509">
    <property type="component" value="Unassembled WGS sequence"/>
</dbReference>
<dbReference type="InterPro" id="IPR052984">
    <property type="entry name" value="UPF0421"/>
</dbReference>